<dbReference type="PANTHER" id="PTHR43471:SF12">
    <property type="entry name" value="HYPOTHETICAL MEMBRANE PROTEIN, CONSERVED"/>
    <property type="match status" value="1"/>
</dbReference>
<dbReference type="AlphaFoldDB" id="A0A174QS63"/>
<keyword evidence="1" id="KW-0472">Membrane</keyword>
<dbReference type="Pfam" id="PF12679">
    <property type="entry name" value="ABC2_membrane_2"/>
    <property type="match status" value="1"/>
</dbReference>
<dbReference type="EMBL" id="JAAITQ010000056">
    <property type="protein sequence ID" value="NSE17913.1"/>
    <property type="molecule type" value="Genomic_DNA"/>
</dbReference>
<protein>
    <submittedName>
        <fullName evidence="4">ABC transporter permease subunit</fullName>
    </submittedName>
    <submittedName>
        <fullName evidence="3">ABC-type transport system involved in multi-copper enzyme maturation, permease component</fullName>
    </submittedName>
</protein>
<feature type="transmembrane region" description="Helical" evidence="1">
    <location>
        <begin position="20"/>
        <end position="41"/>
    </location>
</feature>
<dbReference type="Proteomes" id="UP000095706">
    <property type="component" value="Unassembled WGS sequence"/>
</dbReference>
<name>A0A174QS63_9FIRM</name>
<dbReference type="Proteomes" id="UP000095709">
    <property type="component" value="Unassembled WGS sequence"/>
</dbReference>
<dbReference type="RefSeq" id="WP_055217680.1">
    <property type="nucleotide sequence ID" value="NZ_CABJFB010000007.1"/>
</dbReference>
<keyword evidence="8" id="KW-1185">Reference proteome</keyword>
<keyword evidence="1" id="KW-1133">Transmembrane helix</keyword>
<evidence type="ECO:0000313" key="5">
    <source>
        <dbReference type="EMBL" id="NSE17913.1"/>
    </source>
</evidence>
<dbReference type="Proteomes" id="UP000737612">
    <property type="component" value="Unassembled WGS sequence"/>
</dbReference>
<dbReference type="EMBL" id="CZAL01000016">
    <property type="protein sequence ID" value="CUP74771.1"/>
    <property type="molecule type" value="Genomic_DNA"/>
</dbReference>
<dbReference type="EMBL" id="JAFHBD010000042">
    <property type="protein sequence ID" value="MBN2953940.1"/>
    <property type="molecule type" value="Genomic_DNA"/>
</dbReference>
<evidence type="ECO:0000256" key="1">
    <source>
        <dbReference type="SAM" id="Phobius"/>
    </source>
</evidence>
<feature type="transmembrane region" description="Helical" evidence="1">
    <location>
        <begin position="115"/>
        <end position="138"/>
    </location>
</feature>
<evidence type="ECO:0000313" key="7">
    <source>
        <dbReference type="Proteomes" id="UP000095709"/>
    </source>
</evidence>
<organism evidence="3 7">
    <name type="scientific">Fusicatenibacter saccharivorans</name>
    <dbReference type="NCBI Taxonomy" id="1150298"/>
    <lineage>
        <taxon>Bacteria</taxon>
        <taxon>Bacillati</taxon>
        <taxon>Bacillota</taxon>
        <taxon>Clostridia</taxon>
        <taxon>Lachnospirales</taxon>
        <taxon>Lachnospiraceae</taxon>
        <taxon>Fusicatenibacter</taxon>
    </lineage>
</organism>
<evidence type="ECO:0000313" key="6">
    <source>
        <dbReference type="Proteomes" id="UP000095706"/>
    </source>
</evidence>
<dbReference type="EMBL" id="CYYV01000019">
    <property type="protein sequence ID" value="CUO88979.1"/>
    <property type="molecule type" value="Genomic_DNA"/>
</dbReference>
<dbReference type="PANTHER" id="PTHR43471">
    <property type="entry name" value="ABC TRANSPORTER PERMEASE"/>
    <property type="match status" value="1"/>
</dbReference>
<evidence type="ECO:0000313" key="8">
    <source>
        <dbReference type="Proteomes" id="UP000768180"/>
    </source>
</evidence>
<dbReference type="GeneID" id="79857197"/>
<feature type="transmembrane region" description="Helical" evidence="1">
    <location>
        <begin position="176"/>
        <end position="198"/>
    </location>
</feature>
<feature type="transmembrane region" description="Helical" evidence="1">
    <location>
        <begin position="61"/>
        <end position="81"/>
    </location>
</feature>
<dbReference type="OrthoDB" id="9815855at2"/>
<reference evidence="4" key="4">
    <citation type="submission" date="2021-02" db="EMBL/GenBank/DDBJ databases">
        <title>Metagenome-assembled genomes from human diarrheal sample B26.</title>
        <authorList>
            <person name="Ateba T.P."/>
            <person name="Alayande K.A."/>
            <person name="Mwanza M."/>
        </authorList>
    </citation>
    <scope>NUCLEOTIDE SEQUENCE</scope>
    <source>
        <strain evidence="4">06WH</strain>
    </source>
</reference>
<evidence type="ECO:0000313" key="4">
    <source>
        <dbReference type="EMBL" id="MBN2953940.1"/>
    </source>
</evidence>
<sequence>MRLNPVFEKEMKRNSRSSRISWIIFVCNLLLAVVAFVCYFGESSQLGYLAPVSYSVPMNCYILMTYLLFILVVLSVPAVAGGSISLEREKKTLDVLLTTNLNPWRIITGKLEASLGVVLILTVSALPVLSLVVVFGGIGLGGLLLMAGGLLLTGIFVGSIGIFCSVVFKRTTLATVLSYVIVVFLVVGICACTGLAYYAGLLQQEMTAAYQQIDVGGVIYLLLFNPFTSFAGIISRQLGNGREMEQLCYLLGNYGQNPLIHYLPEASAVLQLLISAVLLVTAGRKLNPLNK</sequence>
<dbReference type="GO" id="GO:0140359">
    <property type="term" value="F:ABC-type transporter activity"/>
    <property type="evidence" value="ECO:0007669"/>
    <property type="project" value="InterPro"/>
</dbReference>
<dbReference type="Proteomes" id="UP000768180">
    <property type="component" value="Unassembled WGS sequence"/>
</dbReference>
<evidence type="ECO:0000313" key="2">
    <source>
        <dbReference type="EMBL" id="CUO88979.1"/>
    </source>
</evidence>
<gene>
    <name evidence="2" type="ORF">ERS852406_03087</name>
    <name evidence="3" type="ORF">ERS852498_02709</name>
    <name evidence="5" type="ORF">G5B05_16335</name>
    <name evidence="4" type="ORF">JTJ23_10185</name>
</gene>
<accession>A0A174QS63</accession>
<feature type="transmembrane region" description="Helical" evidence="1">
    <location>
        <begin position="144"/>
        <end position="164"/>
    </location>
</feature>
<feature type="transmembrane region" description="Helical" evidence="1">
    <location>
        <begin position="218"/>
        <end position="238"/>
    </location>
</feature>
<reference evidence="5" key="3">
    <citation type="submission" date="2020-02" db="EMBL/GenBank/DDBJ databases">
        <authorList>
            <person name="Littmann E."/>
            <person name="Sorbara M."/>
        </authorList>
    </citation>
    <scope>NUCLEOTIDE SEQUENCE</scope>
    <source>
        <strain evidence="5">MSK.14.54</strain>
    </source>
</reference>
<dbReference type="STRING" id="1150298.ERS852406_03087"/>
<proteinExistence type="predicted"/>
<evidence type="ECO:0000313" key="3">
    <source>
        <dbReference type="EMBL" id="CUP74771.1"/>
    </source>
</evidence>
<reference evidence="6 7" key="1">
    <citation type="submission" date="2015-09" db="EMBL/GenBank/DDBJ databases">
        <authorList>
            <consortium name="Pathogen Informatics"/>
        </authorList>
    </citation>
    <scope>NUCLEOTIDE SEQUENCE [LARGE SCALE GENOMIC DNA]</scope>
    <source>
        <strain evidence="2 6">2789STDY5608849</strain>
        <strain evidence="3 7">2789STDY5834885</strain>
    </source>
</reference>
<dbReference type="GO" id="GO:0005886">
    <property type="term" value="C:plasma membrane"/>
    <property type="evidence" value="ECO:0007669"/>
    <property type="project" value="UniProtKB-SubCell"/>
</dbReference>
<keyword evidence="1" id="KW-0812">Transmembrane</keyword>
<reference evidence="5 8" key="2">
    <citation type="journal article" date="2020" name="Cell Host Microbe">
        <title>Functional and Genomic Variation between Human-Derived Isolates of Lachnospiraceae Reveals Inter- and Intra-Species Diversity.</title>
        <authorList>
            <person name="Sorbara M.T."/>
            <person name="Littmann E.R."/>
            <person name="Fontana E."/>
            <person name="Moody T.U."/>
            <person name="Kohout C.E."/>
            <person name="Gjonbalaj M."/>
            <person name="Eaton V."/>
            <person name="Seok R."/>
            <person name="Leiner I.M."/>
            <person name="Pamer E.G."/>
        </authorList>
    </citation>
    <scope>NUCLEOTIDE SEQUENCE [LARGE SCALE GENOMIC DNA]</scope>
    <source>
        <strain evidence="5 8">MSK.14.54</strain>
    </source>
</reference>